<keyword evidence="1" id="KW-1133">Transmembrane helix</keyword>
<sequence>MKVKAISRNPDNYRRETTNDIFKAPRNFNLPEDPFQKVTEYTRALNATKLNRFELFSAYLLLIVYSCVVVVFLYVIY</sequence>
<keyword evidence="1" id="KW-0812">Transmembrane</keyword>
<protein>
    <submittedName>
        <fullName evidence="2">Uncharacterized protein</fullName>
    </submittedName>
</protein>
<dbReference type="EMBL" id="JBGFUD010000102">
    <property type="protein sequence ID" value="MFH4973662.1"/>
    <property type="molecule type" value="Genomic_DNA"/>
</dbReference>
<feature type="transmembrane region" description="Helical" evidence="1">
    <location>
        <begin position="56"/>
        <end position="76"/>
    </location>
</feature>
<proteinExistence type="predicted"/>
<name>A0ABD6E418_9BILA</name>
<dbReference type="InterPro" id="IPR051733">
    <property type="entry name" value="WD_repeat_DCAF13/WDSOF1"/>
</dbReference>
<dbReference type="PANTHER" id="PTHR22851:SF0">
    <property type="entry name" value="DDB1- AND CUL4-ASSOCIATED FACTOR 13"/>
    <property type="match status" value="1"/>
</dbReference>
<comment type="caution">
    <text evidence="2">The sequence shown here is derived from an EMBL/GenBank/DDBJ whole genome shotgun (WGS) entry which is preliminary data.</text>
</comment>
<evidence type="ECO:0000313" key="2">
    <source>
        <dbReference type="EMBL" id="MFH4973662.1"/>
    </source>
</evidence>
<accession>A0ABD6E418</accession>
<keyword evidence="3" id="KW-1185">Reference proteome</keyword>
<dbReference type="PANTHER" id="PTHR22851">
    <property type="entry name" value="U3 SMALL NUCLEOLAR RNA U3 SNORNA ASSOCIATED PROTEIN"/>
    <property type="match status" value="1"/>
</dbReference>
<evidence type="ECO:0000313" key="3">
    <source>
        <dbReference type="Proteomes" id="UP001608902"/>
    </source>
</evidence>
<dbReference type="AlphaFoldDB" id="A0ABD6E418"/>
<reference evidence="2 3" key="1">
    <citation type="submission" date="2024-08" db="EMBL/GenBank/DDBJ databases">
        <title>Gnathostoma spinigerum genome.</title>
        <authorList>
            <person name="Gonzalez-Bertolin B."/>
            <person name="Monzon S."/>
            <person name="Zaballos A."/>
            <person name="Jimenez P."/>
            <person name="Dekumyoy P."/>
            <person name="Varona S."/>
            <person name="Cuesta I."/>
            <person name="Sumanam S."/>
            <person name="Adisakwattana P."/>
            <person name="Gasser R.B."/>
            <person name="Hernandez-Gonzalez A."/>
            <person name="Young N.D."/>
            <person name="Perteguer M.J."/>
        </authorList>
    </citation>
    <scope>NUCLEOTIDE SEQUENCE [LARGE SCALE GENOMIC DNA]</scope>
    <source>
        <strain evidence="2">AL3</strain>
        <tissue evidence="2">Liver</tissue>
    </source>
</reference>
<gene>
    <name evidence="2" type="ORF">AB6A40_000371</name>
</gene>
<keyword evidence="1" id="KW-0472">Membrane</keyword>
<organism evidence="2 3">
    <name type="scientific">Gnathostoma spinigerum</name>
    <dbReference type="NCBI Taxonomy" id="75299"/>
    <lineage>
        <taxon>Eukaryota</taxon>
        <taxon>Metazoa</taxon>
        <taxon>Ecdysozoa</taxon>
        <taxon>Nematoda</taxon>
        <taxon>Chromadorea</taxon>
        <taxon>Rhabditida</taxon>
        <taxon>Spirurina</taxon>
        <taxon>Gnathostomatomorpha</taxon>
        <taxon>Gnathostomatoidea</taxon>
        <taxon>Gnathostomatidae</taxon>
        <taxon>Gnathostoma</taxon>
    </lineage>
</organism>
<evidence type="ECO:0000256" key="1">
    <source>
        <dbReference type="SAM" id="Phobius"/>
    </source>
</evidence>
<dbReference type="Proteomes" id="UP001608902">
    <property type="component" value="Unassembled WGS sequence"/>
</dbReference>